<feature type="transmembrane region" description="Helical" evidence="1">
    <location>
        <begin position="98"/>
        <end position="115"/>
    </location>
</feature>
<keyword evidence="3" id="KW-1185">Reference proteome</keyword>
<accession>A0A9W9U4V7</accession>
<keyword evidence="1" id="KW-0812">Transmembrane</keyword>
<proteinExistence type="predicted"/>
<reference evidence="2" key="1">
    <citation type="submission" date="2022-12" db="EMBL/GenBank/DDBJ databases">
        <authorList>
            <person name="Petersen C."/>
        </authorList>
    </citation>
    <scope>NUCLEOTIDE SEQUENCE</scope>
    <source>
        <strain evidence="2">IBT 21472</strain>
    </source>
</reference>
<reference evidence="2" key="2">
    <citation type="journal article" date="2023" name="IMA Fungus">
        <title>Comparative genomic study of the Penicillium genus elucidates a diverse pangenome and 15 lateral gene transfer events.</title>
        <authorList>
            <person name="Petersen C."/>
            <person name="Sorensen T."/>
            <person name="Nielsen M.R."/>
            <person name="Sondergaard T.E."/>
            <person name="Sorensen J.L."/>
            <person name="Fitzpatrick D.A."/>
            <person name="Frisvad J.C."/>
            <person name="Nielsen K.L."/>
        </authorList>
    </citation>
    <scope>NUCLEOTIDE SEQUENCE</scope>
    <source>
        <strain evidence="2">IBT 21472</strain>
    </source>
</reference>
<evidence type="ECO:0000313" key="2">
    <source>
        <dbReference type="EMBL" id="KAJ5318369.1"/>
    </source>
</evidence>
<sequence>MSTINTRNSQAAETPGSLEEAAPIVIQLSSRTVSAYDSPGIPVEIIPSQPGHDVPGWKSIIVNFSPSYVSFNIPYSSLDVENNQASNKCTTFLCSKQWFTVSMGTGIVSILLYSIPFQTK</sequence>
<dbReference type="EMBL" id="JAPZBO010000004">
    <property type="protein sequence ID" value="KAJ5318369.1"/>
    <property type="molecule type" value="Genomic_DNA"/>
</dbReference>
<evidence type="ECO:0000256" key="1">
    <source>
        <dbReference type="SAM" id="Phobius"/>
    </source>
</evidence>
<keyword evidence="1" id="KW-0472">Membrane</keyword>
<organism evidence="2 3">
    <name type="scientific">Penicillium atrosanguineum</name>
    <dbReference type="NCBI Taxonomy" id="1132637"/>
    <lineage>
        <taxon>Eukaryota</taxon>
        <taxon>Fungi</taxon>
        <taxon>Dikarya</taxon>
        <taxon>Ascomycota</taxon>
        <taxon>Pezizomycotina</taxon>
        <taxon>Eurotiomycetes</taxon>
        <taxon>Eurotiomycetidae</taxon>
        <taxon>Eurotiales</taxon>
        <taxon>Aspergillaceae</taxon>
        <taxon>Penicillium</taxon>
    </lineage>
</organism>
<evidence type="ECO:0000313" key="3">
    <source>
        <dbReference type="Proteomes" id="UP001147746"/>
    </source>
</evidence>
<dbReference type="AlphaFoldDB" id="A0A9W9U4V7"/>
<dbReference type="Proteomes" id="UP001147746">
    <property type="component" value="Unassembled WGS sequence"/>
</dbReference>
<comment type="caution">
    <text evidence="2">The sequence shown here is derived from an EMBL/GenBank/DDBJ whole genome shotgun (WGS) entry which is preliminary data.</text>
</comment>
<keyword evidence="1" id="KW-1133">Transmembrane helix</keyword>
<gene>
    <name evidence="2" type="ORF">N7476_004789</name>
</gene>
<protein>
    <submittedName>
        <fullName evidence="2">Uncharacterized protein</fullName>
    </submittedName>
</protein>
<name>A0A9W9U4V7_9EURO</name>